<feature type="region of interest" description="Disordered" evidence="1">
    <location>
        <begin position="1"/>
        <end position="68"/>
    </location>
</feature>
<feature type="compositionally biased region" description="Basic and acidic residues" evidence="1">
    <location>
        <begin position="1"/>
        <end position="18"/>
    </location>
</feature>
<feature type="compositionally biased region" description="Basic and acidic residues" evidence="1">
    <location>
        <begin position="323"/>
        <end position="333"/>
    </location>
</feature>
<evidence type="ECO:0000313" key="2">
    <source>
        <dbReference type="EMBL" id="MBY07662.1"/>
    </source>
</evidence>
<feature type="compositionally biased region" description="Basic and acidic residues" evidence="1">
    <location>
        <begin position="160"/>
        <end position="172"/>
    </location>
</feature>
<feature type="region of interest" description="Disordered" evidence="1">
    <location>
        <begin position="605"/>
        <end position="670"/>
    </location>
</feature>
<feature type="compositionally biased region" description="Polar residues" evidence="1">
    <location>
        <begin position="414"/>
        <end position="434"/>
    </location>
</feature>
<accession>A0A2R5LDU4</accession>
<reference evidence="2" key="1">
    <citation type="submission" date="2018-03" db="EMBL/GenBank/DDBJ databases">
        <title>The relapsing fever spirochete Borrelia turicatae persists in the highly oxidative environment of its soft-bodied tick vector.</title>
        <authorList>
            <person name="Bourret T.J."/>
            <person name="Boyle W.K."/>
            <person name="Valenzuela J.G."/>
            <person name="Oliveira F."/>
            <person name="Lopez J.E."/>
        </authorList>
    </citation>
    <scope>NUCLEOTIDE SEQUENCE</scope>
    <source>
        <strain evidence="2">Kansas strain/isolate</strain>
        <tissue evidence="2">Salivary glands</tissue>
    </source>
</reference>
<organism evidence="2">
    <name type="scientific">Ornithodoros turicata</name>
    <dbReference type="NCBI Taxonomy" id="34597"/>
    <lineage>
        <taxon>Eukaryota</taxon>
        <taxon>Metazoa</taxon>
        <taxon>Ecdysozoa</taxon>
        <taxon>Arthropoda</taxon>
        <taxon>Chelicerata</taxon>
        <taxon>Arachnida</taxon>
        <taxon>Acari</taxon>
        <taxon>Parasitiformes</taxon>
        <taxon>Ixodida</taxon>
        <taxon>Ixodoidea</taxon>
        <taxon>Argasidae</taxon>
        <taxon>Ornithodorinae</taxon>
        <taxon>Ornithodoros</taxon>
    </lineage>
</organism>
<proteinExistence type="predicted"/>
<sequence length="684" mass="75460">MPTAVHRADSTRSDRSDTSNRSVESRGSGGKKVSFSKAVRVKKFPRRNDSNGDISHVPPSNGEPSPEKRFWFKVYKNRHHQKPEIPDSGLEEVVTTSSHRDSRSSPTQFLRSRHDKKRPDSPVVRRNHVKRIVQKFNREAELRQQNGGGVRHRSASPPSRIDRSRTLEEVVRSETPLELQRLPKAPTSKKNPLVNGMKGIFAPLTKKRHEHHKSNGVDTIGNGSVAGSPRLQRSSILTKGVHEDETNRLHTTTQDVGIQVEAFHQVEDPEDDIDCLYSRVDKSKKTSTRRSTSPPLIYSSTPEIRSSHRYDTGSPRVTSFHRYASDVDGREKSVSSSPTLSRVASDTDYGSIRKVKTSSRSFGFSLGQKNKKKNADLQTDDSDVSSVASEPVVDSRPGSVLRGLDSRKKELSYENVSRLSDGPSHSDSATSTSGLWVREADQDYRKGMAQNDITVPSGGYVFTYTATLGKSDKKKKPKSRESSPVPEMLERRPKKEPESPVKILVNGEDVTDRSVAWKPPSSAMSSKKNTGRSVCSDATPVRGGLAAAYQARQRAAANGKSTSSSKPISPTSKSNGGPGSITSSCVSEPAFCRDTVVLYIPGVSHHSRSSSSLAEQPQVRPTVSRSQSVYQKNKVHNSPGNKQPKLPVMPAKARSETDLRRSKSIPRNTKFPWLRVKTTATPVH</sequence>
<feature type="compositionally biased region" description="Polar residues" evidence="1">
    <location>
        <begin position="522"/>
        <end position="533"/>
    </location>
</feature>
<name>A0A2R5LDU4_9ACAR</name>
<feature type="compositionally biased region" description="Polar residues" evidence="1">
    <location>
        <begin position="334"/>
        <end position="344"/>
    </location>
</feature>
<protein>
    <submittedName>
        <fullName evidence="2">Putative cell wall protein awa1</fullName>
    </submittedName>
</protein>
<dbReference type="EMBL" id="GGLE01003536">
    <property type="protein sequence ID" value="MBY07662.1"/>
    <property type="molecule type" value="Transcribed_RNA"/>
</dbReference>
<evidence type="ECO:0000256" key="1">
    <source>
        <dbReference type="SAM" id="MobiDB-lite"/>
    </source>
</evidence>
<feature type="region of interest" description="Disordered" evidence="1">
    <location>
        <begin position="282"/>
        <end position="346"/>
    </location>
</feature>
<feature type="compositionally biased region" description="Basic and acidic residues" evidence="1">
    <location>
        <begin position="488"/>
        <end position="499"/>
    </location>
</feature>
<feature type="compositionally biased region" description="Low complexity" evidence="1">
    <location>
        <begin position="546"/>
        <end position="574"/>
    </location>
</feature>
<feature type="region of interest" description="Disordered" evidence="1">
    <location>
        <begin position="363"/>
        <end position="434"/>
    </location>
</feature>
<dbReference type="AlphaFoldDB" id="A0A2R5LDU4"/>
<feature type="compositionally biased region" description="Polar residues" evidence="1">
    <location>
        <begin position="613"/>
        <end position="641"/>
    </location>
</feature>
<feature type="region of interest" description="Disordered" evidence="1">
    <location>
        <begin position="80"/>
        <end position="177"/>
    </location>
</feature>
<feature type="region of interest" description="Disordered" evidence="1">
    <location>
        <begin position="469"/>
        <end position="585"/>
    </location>
</feature>